<evidence type="ECO:0000313" key="2">
    <source>
        <dbReference type="EMBL" id="KAJ8374057.1"/>
    </source>
</evidence>
<organism evidence="2 3">
    <name type="scientific">Synaphobranchus kaupii</name>
    <name type="common">Kaup's arrowtooth eel</name>
    <dbReference type="NCBI Taxonomy" id="118154"/>
    <lineage>
        <taxon>Eukaryota</taxon>
        <taxon>Metazoa</taxon>
        <taxon>Chordata</taxon>
        <taxon>Craniata</taxon>
        <taxon>Vertebrata</taxon>
        <taxon>Euteleostomi</taxon>
        <taxon>Actinopterygii</taxon>
        <taxon>Neopterygii</taxon>
        <taxon>Teleostei</taxon>
        <taxon>Anguilliformes</taxon>
        <taxon>Synaphobranchidae</taxon>
        <taxon>Synaphobranchus</taxon>
    </lineage>
</organism>
<feature type="compositionally biased region" description="Low complexity" evidence="1">
    <location>
        <begin position="112"/>
        <end position="202"/>
    </location>
</feature>
<protein>
    <submittedName>
        <fullName evidence="2">Uncharacterized protein</fullName>
    </submittedName>
</protein>
<feature type="compositionally biased region" description="Basic and acidic residues" evidence="1">
    <location>
        <begin position="205"/>
        <end position="222"/>
    </location>
</feature>
<comment type="caution">
    <text evidence="2">The sequence shown here is derived from an EMBL/GenBank/DDBJ whole genome shotgun (WGS) entry which is preliminary data.</text>
</comment>
<dbReference type="AlphaFoldDB" id="A0A9Q1J9B8"/>
<feature type="region of interest" description="Disordered" evidence="1">
    <location>
        <begin position="38"/>
        <end position="62"/>
    </location>
</feature>
<dbReference type="EMBL" id="JAINUF010000002">
    <property type="protein sequence ID" value="KAJ8374057.1"/>
    <property type="molecule type" value="Genomic_DNA"/>
</dbReference>
<feature type="region of interest" description="Disordered" evidence="1">
    <location>
        <begin position="102"/>
        <end position="222"/>
    </location>
</feature>
<evidence type="ECO:0000313" key="3">
    <source>
        <dbReference type="Proteomes" id="UP001152622"/>
    </source>
</evidence>
<sequence>MHGLANDLHSEFIVFAFDYRSRSSTFSQAETELEESIGNATLPPYSHPTQRRTPRDCQRTSLQSGNKALEVSGMALQFRSGVEKLAEKMQLLGMISTAVNGLTSSSRKSRSQPHSSSGESHSQPRSSSGESHSQPRSSSGESHSQPRSSSGESHSQPRSSSGESHSQPRSSSGESHSQPRSSSGESHSQPRSSSGESHSRSPARPAERATRSPARPAERATP</sequence>
<dbReference type="Proteomes" id="UP001152622">
    <property type="component" value="Chromosome 2"/>
</dbReference>
<reference evidence="2" key="1">
    <citation type="journal article" date="2023" name="Science">
        <title>Genome structures resolve the early diversification of teleost fishes.</title>
        <authorList>
            <person name="Parey E."/>
            <person name="Louis A."/>
            <person name="Montfort J."/>
            <person name="Bouchez O."/>
            <person name="Roques C."/>
            <person name="Iampietro C."/>
            <person name="Lluch J."/>
            <person name="Castinel A."/>
            <person name="Donnadieu C."/>
            <person name="Desvignes T."/>
            <person name="Floi Bucao C."/>
            <person name="Jouanno E."/>
            <person name="Wen M."/>
            <person name="Mejri S."/>
            <person name="Dirks R."/>
            <person name="Jansen H."/>
            <person name="Henkel C."/>
            <person name="Chen W.J."/>
            <person name="Zahm M."/>
            <person name="Cabau C."/>
            <person name="Klopp C."/>
            <person name="Thompson A.W."/>
            <person name="Robinson-Rechavi M."/>
            <person name="Braasch I."/>
            <person name="Lecointre G."/>
            <person name="Bobe J."/>
            <person name="Postlethwait J.H."/>
            <person name="Berthelot C."/>
            <person name="Roest Crollius H."/>
            <person name="Guiguen Y."/>
        </authorList>
    </citation>
    <scope>NUCLEOTIDE SEQUENCE</scope>
    <source>
        <strain evidence="2">WJC10195</strain>
    </source>
</reference>
<accession>A0A9Q1J9B8</accession>
<evidence type="ECO:0000256" key="1">
    <source>
        <dbReference type="SAM" id="MobiDB-lite"/>
    </source>
</evidence>
<gene>
    <name evidence="2" type="ORF">SKAU_G00046370</name>
</gene>
<keyword evidence="3" id="KW-1185">Reference proteome</keyword>
<name>A0A9Q1J9B8_SYNKA</name>
<proteinExistence type="predicted"/>